<evidence type="ECO:0000256" key="2">
    <source>
        <dbReference type="SAM" id="Phobius"/>
    </source>
</evidence>
<dbReference type="KEGG" id="nai:NECAME_04848"/>
<evidence type="ECO:0000256" key="1">
    <source>
        <dbReference type="SAM" id="MobiDB-lite"/>
    </source>
</evidence>
<dbReference type="OrthoDB" id="5810112at2759"/>
<dbReference type="EMBL" id="KI668908">
    <property type="protein sequence ID" value="ETN70690.1"/>
    <property type="molecule type" value="Genomic_DNA"/>
</dbReference>
<gene>
    <name evidence="3" type="ORF">NECAME_04848</name>
</gene>
<keyword evidence="4" id="KW-1185">Reference proteome</keyword>
<proteinExistence type="predicted"/>
<protein>
    <recommendedName>
        <fullName evidence="5">ZP domain-containing protein</fullName>
    </recommendedName>
</protein>
<keyword evidence="2" id="KW-0472">Membrane</keyword>
<dbReference type="AlphaFoldDB" id="W2SM31"/>
<feature type="region of interest" description="Disordered" evidence="1">
    <location>
        <begin position="279"/>
        <end position="307"/>
    </location>
</feature>
<feature type="compositionally biased region" description="Polar residues" evidence="1">
    <location>
        <begin position="186"/>
        <end position="202"/>
    </location>
</feature>
<dbReference type="OMA" id="AYTSEIH"/>
<feature type="region of interest" description="Disordered" evidence="1">
    <location>
        <begin position="186"/>
        <end position="205"/>
    </location>
</feature>
<accession>W2SM31</accession>
<sequence length="762" mass="84290">MLSVIINRQRRKTPIKIIDSLSRDPDTFVDVQIFYSFDKLSRMTPRCGSQLITIEVKFNPNYYAGGKFTDWIVVGVSGRPECRLRGNGETQYVIEIAVFNDPCLTQMPAPGVFQNRIRIGQNPAVILQGDQTLTVKCVYGLPEVETLPLPIINPNFNIESGASSSAGLPPGAIIPTAHTITGTLPQPQLQPHPSAVTTRTGSSGLGISDTSQARLRIFAIFRSFNFFLHNLTNPVIFKGTEKMASVDVASIGTQLEELLKRQNSGSNANNRQGVHNSQLTDLLDGRNPGPNSIIPQLPSRITDRTGSDGIKNVNDISDIQVDTHPVEQPVRVETATTAESSGAGAQQRGRAAPNLSVWLLPLLLGAVLLALCILCCLYVCLKRHHEAKQNRSRLLVGIPGGSNDNKNNSHPLWWGGREANRSDRANFSEGHTNSAAVSPAESQETSSTAQATRSASSAPAAKPRGIFKKNSGRNIDREDAAQSMREIYGTSRDGSNGSHYASSGFYGRKQFETDVPSRQPSSNRADYLSTLERTSSNGLNLRSNLEEYVQRTHSQRNSQRSQYASRLEFNDPDLFSERGVDIGTDVNVQQMLPKSYAEWRHCLIAGSSVNRGGSLKVTSLEQEAGRPEDSGISSYRSITEIYHAAETAEQGKSDETHKGELLVEHRDVPPIEILEKCVLPIRGFGARKLTEQELGRWRQLLVRDTMFRRQLLMATSVQELDDISQQPEYRNLFTREKWAQIMQCVHNALNQDLFLSVYIPRE</sequence>
<reference evidence="4" key="1">
    <citation type="journal article" date="2014" name="Nat. Genet.">
        <title>Genome of the human hookworm Necator americanus.</title>
        <authorList>
            <person name="Tang Y.T."/>
            <person name="Gao X."/>
            <person name="Rosa B.A."/>
            <person name="Abubucker S."/>
            <person name="Hallsworth-Pepin K."/>
            <person name="Martin J."/>
            <person name="Tyagi R."/>
            <person name="Heizer E."/>
            <person name="Zhang X."/>
            <person name="Bhonagiri-Palsikar V."/>
            <person name="Minx P."/>
            <person name="Warren W.C."/>
            <person name="Wang Q."/>
            <person name="Zhan B."/>
            <person name="Hotez P.J."/>
            <person name="Sternberg P.W."/>
            <person name="Dougall A."/>
            <person name="Gaze S.T."/>
            <person name="Mulvenna J."/>
            <person name="Sotillo J."/>
            <person name="Ranganathan S."/>
            <person name="Rabelo E.M."/>
            <person name="Wilson R.K."/>
            <person name="Felgner P.L."/>
            <person name="Bethony J."/>
            <person name="Hawdon J.M."/>
            <person name="Gasser R.B."/>
            <person name="Loukas A."/>
            <person name="Mitreva M."/>
        </authorList>
    </citation>
    <scope>NUCLEOTIDE SEQUENCE [LARGE SCALE GENOMIC DNA]</scope>
</reference>
<organism evidence="3 4">
    <name type="scientific">Necator americanus</name>
    <name type="common">Human hookworm</name>
    <dbReference type="NCBI Taxonomy" id="51031"/>
    <lineage>
        <taxon>Eukaryota</taxon>
        <taxon>Metazoa</taxon>
        <taxon>Ecdysozoa</taxon>
        <taxon>Nematoda</taxon>
        <taxon>Chromadorea</taxon>
        <taxon>Rhabditida</taxon>
        <taxon>Rhabditina</taxon>
        <taxon>Rhabditomorpha</taxon>
        <taxon>Strongyloidea</taxon>
        <taxon>Ancylostomatidae</taxon>
        <taxon>Bunostominae</taxon>
        <taxon>Necator</taxon>
    </lineage>
</organism>
<dbReference type="STRING" id="51031.W2SM31"/>
<feature type="compositionally biased region" description="Low complexity" evidence="1">
    <location>
        <begin position="440"/>
        <end position="464"/>
    </location>
</feature>
<evidence type="ECO:0000313" key="4">
    <source>
        <dbReference type="Proteomes" id="UP000053676"/>
    </source>
</evidence>
<evidence type="ECO:0000313" key="3">
    <source>
        <dbReference type="EMBL" id="ETN70690.1"/>
    </source>
</evidence>
<feature type="transmembrane region" description="Helical" evidence="2">
    <location>
        <begin position="358"/>
        <end position="381"/>
    </location>
</feature>
<name>W2SM31_NECAM</name>
<keyword evidence="2" id="KW-1133">Transmembrane helix</keyword>
<dbReference type="Proteomes" id="UP000053676">
    <property type="component" value="Unassembled WGS sequence"/>
</dbReference>
<feature type="region of interest" description="Disordered" evidence="1">
    <location>
        <begin position="396"/>
        <end position="480"/>
    </location>
</feature>
<evidence type="ECO:0008006" key="5">
    <source>
        <dbReference type="Google" id="ProtNLM"/>
    </source>
</evidence>
<keyword evidence="2" id="KW-0812">Transmembrane</keyword>